<evidence type="ECO:0000256" key="1">
    <source>
        <dbReference type="SAM" id="MobiDB-lite"/>
    </source>
</evidence>
<sequence length="157" mass="16734">MPLLGAALPAVDVRDDVACGHGARGRSDRRASGPRLRGARGGDRDREEQEREEGREPAPAREEPEEPAAGGEAKRGGRGRRGEENEPAAAERRGGGSDERRGAADLRGAERGGHRAHDVSPRSRADRRGRGAIRRRDPGTAHQKPLPEGRAAANSPL</sequence>
<dbReference type="InParanoid" id="D8M9W7"/>
<feature type="compositionally biased region" description="Basic and acidic residues" evidence="1">
    <location>
        <begin position="72"/>
        <end position="139"/>
    </location>
</feature>
<evidence type="ECO:0000313" key="2">
    <source>
        <dbReference type="EMBL" id="CBK24856.2"/>
    </source>
</evidence>
<evidence type="ECO:0000313" key="3">
    <source>
        <dbReference type="Proteomes" id="UP000008312"/>
    </source>
</evidence>
<accession>D8M9W7</accession>
<protein>
    <submittedName>
        <fullName evidence="2">Uncharacterized protein</fullName>
    </submittedName>
</protein>
<keyword evidence="3" id="KW-1185">Reference proteome</keyword>
<dbReference type="GeneID" id="24921554"/>
<reference evidence="2" key="1">
    <citation type="submission" date="2010-02" db="EMBL/GenBank/DDBJ databases">
        <title>Sequencing and annotation of the Blastocystis hominis genome.</title>
        <authorList>
            <person name="Wincker P."/>
        </authorList>
    </citation>
    <scope>NUCLEOTIDE SEQUENCE</scope>
    <source>
        <strain evidence="2">Singapore isolate B</strain>
    </source>
</reference>
<proteinExistence type="predicted"/>
<feature type="region of interest" description="Disordered" evidence="1">
    <location>
        <begin position="1"/>
        <end position="157"/>
    </location>
</feature>
<gene>
    <name evidence="2" type="ORF">GSBLH_T00004530001</name>
</gene>
<dbReference type="RefSeq" id="XP_012898904.1">
    <property type="nucleotide sequence ID" value="XM_013043450.1"/>
</dbReference>
<organism evidence="2">
    <name type="scientific">Blastocystis hominis</name>
    <dbReference type="NCBI Taxonomy" id="12968"/>
    <lineage>
        <taxon>Eukaryota</taxon>
        <taxon>Sar</taxon>
        <taxon>Stramenopiles</taxon>
        <taxon>Bigyra</taxon>
        <taxon>Opalozoa</taxon>
        <taxon>Opalinata</taxon>
        <taxon>Blastocystidae</taxon>
        <taxon>Blastocystis</taxon>
    </lineage>
</organism>
<dbReference type="Proteomes" id="UP000008312">
    <property type="component" value="Unassembled WGS sequence"/>
</dbReference>
<feature type="compositionally biased region" description="Basic and acidic residues" evidence="1">
    <location>
        <begin position="40"/>
        <end position="62"/>
    </location>
</feature>
<dbReference type="EMBL" id="FN668689">
    <property type="protein sequence ID" value="CBK24856.2"/>
    <property type="molecule type" value="Genomic_DNA"/>
</dbReference>
<dbReference type="AlphaFoldDB" id="D8M9W7"/>
<name>D8M9W7_BLAHO</name>